<dbReference type="Pfam" id="PF20655">
    <property type="entry name" value="Vps52_C"/>
    <property type="match status" value="1"/>
</dbReference>
<evidence type="ECO:0000313" key="11">
    <source>
        <dbReference type="Proteomes" id="UP000230750"/>
    </source>
</evidence>
<comment type="similarity">
    <text evidence="2">Belongs to the VPS52 family.</text>
</comment>
<dbReference type="Proteomes" id="UP000230750">
    <property type="component" value="Unassembled WGS sequence"/>
</dbReference>
<dbReference type="EMBL" id="MRZV01000366">
    <property type="protein sequence ID" value="PIK51562.1"/>
    <property type="molecule type" value="Genomic_DNA"/>
</dbReference>
<organism evidence="10 11">
    <name type="scientific">Stichopus japonicus</name>
    <name type="common">Sea cucumber</name>
    <dbReference type="NCBI Taxonomy" id="307972"/>
    <lineage>
        <taxon>Eukaryota</taxon>
        <taxon>Metazoa</taxon>
        <taxon>Echinodermata</taxon>
        <taxon>Eleutherozoa</taxon>
        <taxon>Echinozoa</taxon>
        <taxon>Holothuroidea</taxon>
        <taxon>Aspidochirotacea</taxon>
        <taxon>Aspidochirotida</taxon>
        <taxon>Stichopodidae</taxon>
        <taxon>Apostichopus</taxon>
    </lineage>
</organism>
<dbReference type="GO" id="GO:0019905">
    <property type="term" value="F:syntaxin binding"/>
    <property type="evidence" value="ECO:0007669"/>
    <property type="project" value="TreeGrafter"/>
</dbReference>
<evidence type="ECO:0000259" key="9">
    <source>
        <dbReference type="Pfam" id="PF20655"/>
    </source>
</evidence>
<dbReference type="PANTHER" id="PTHR14190:SF7">
    <property type="entry name" value="VACUOLAR PROTEIN SORTING-ASSOCIATED PROTEIN 52 HOMOLOG"/>
    <property type="match status" value="1"/>
</dbReference>
<evidence type="ECO:0000256" key="4">
    <source>
        <dbReference type="ARBA" id="ARBA00022448"/>
    </source>
</evidence>
<reference evidence="10 11" key="1">
    <citation type="journal article" date="2017" name="PLoS Biol.">
        <title>The sea cucumber genome provides insights into morphological evolution and visceral regeneration.</title>
        <authorList>
            <person name="Zhang X."/>
            <person name="Sun L."/>
            <person name="Yuan J."/>
            <person name="Sun Y."/>
            <person name="Gao Y."/>
            <person name="Zhang L."/>
            <person name="Li S."/>
            <person name="Dai H."/>
            <person name="Hamel J.F."/>
            <person name="Liu C."/>
            <person name="Yu Y."/>
            <person name="Liu S."/>
            <person name="Lin W."/>
            <person name="Guo K."/>
            <person name="Jin S."/>
            <person name="Xu P."/>
            <person name="Storey K.B."/>
            <person name="Huan P."/>
            <person name="Zhang T."/>
            <person name="Zhou Y."/>
            <person name="Zhang J."/>
            <person name="Lin C."/>
            <person name="Li X."/>
            <person name="Xing L."/>
            <person name="Huo D."/>
            <person name="Sun M."/>
            <person name="Wang L."/>
            <person name="Mercier A."/>
            <person name="Li F."/>
            <person name="Yang H."/>
            <person name="Xiang J."/>
        </authorList>
    </citation>
    <scope>NUCLEOTIDE SEQUENCE [LARGE SCALE GENOMIC DNA]</scope>
    <source>
        <strain evidence="10">Shaxun</strain>
        <tissue evidence="10">Muscle</tissue>
    </source>
</reference>
<dbReference type="GO" id="GO:0006896">
    <property type="term" value="P:Golgi to vacuole transport"/>
    <property type="evidence" value="ECO:0007669"/>
    <property type="project" value="TreeGrafter"/>
</dbReference>
<keyword evidence="7" id="KW-0175">Coiled coil</keyword>
<dbReference type="GO" id="GO:0032456">
    <property type="term" value="P:endocytic recycling"/>
    <property type="evidence" value="ECO:0007669"/>
    <property type="project" value="TreeGrafter"/>
</dbReference>
<evidence type="ECO:0000259" key="8">
    <source>
        <dbReference type="Pfam" id="PF04129"/>
    </source>
</evidence>
<feature type="non-terminal residue" evidence="10">
    <location>
        <position position="526"/>
    </location>
</feature>
<dbReference type="Pfam" id="PF04129">
    <property type="entry name" value="Vps52_CC"/>
    <property type="match status" value="1"/>
</dbReference>
<sequence>MSSFSTKSMFTSKEIWKMTLSNLLLNLVDLREYAKQIEKELEGVENASIQDYIKESQNIASLHNQITACDGILERMEQMLSGFQSDLGSLSAEIQTLQKQSIGMNIKLQNRQAVRGELSQFVDEMAVPESMINHILDTPVTERFFLEQLHELNHKISFVKEQSFKEALSCRDVVDVLENLKLKAIGKIREFLLQKINQMKKPMANYQVQQNALLKARFFYEFLLANERHVAKEVRDEYVDTMSKVNYSYFKGYISRLMKLQYDEVADKDDLMGVEDTARRHTFESLFRSQHYALLDNSCREYLFVCDFFMVSLSNAQDLFNAVLGKTLSLFMKHMEVYTHECYDAIAIFLCIHIILRFRTIMSDRTSAGIRQYILELNIVSIKDTDPQKLGHIDISPHYITRRYAEFSGALVSINESFPDERLDRLLSKLQSEVENFILRMAAEFPARKEQLIFLINNYDMMLGVISERASEESREAGSFRSLLGARTQEYIEEVLSPYFGSLMTFVKDAESRIERGQADSMKTQD</sequence>
<evidence type="ECO:0000256" key="6">
    <source>
        <dbReference type="ARBA" id="ARBA00023034"/>
    </source>
</evidence>
<dbReference type="OrthoDB" id="19482at2759"/>
<dbReference type="GO" id="GO:0015031">
    <property type="term" value="P:protein transport"/>
    <property type="evidence" value="ECO:0007669"/>
    <property type="project" value="UniProtKB-KW"/>
</dbReference>
<evidence type="ECO:0000256" key="5">
    <source>
        <dbReference type="ARBA" id="ARBA00022927"/>
    </source>
</evidence>
<evidence type="ECO:0000256" key="1">
    <source>
        <dbReference type="ARBA" id="ARBA00004601"/>
    </source>
</evidence>
<evidence type="ECO:0000256" key="7">
    <source>
        <dbReference type="SAM" id="Coils"/>
    </source>
</evidence>
<evidence type="ECO:0000256" key="3">
    <source>
        <dbReference type="ARBA" id="ARBA00017083"/>
    </source>
</evidence>
<gene>
    <name evidence="10" type="ORF">BSL78_11553</name>
</gene>
<evidence type="ECO:0000256" key="2">
    <source>
        <dbReference type="ARBA" id="ARBA00008180"/>
    </source>
</evidence>
<feature type="domain" description="Vps52 coiled-coil" evidence="8">
    <location>
        <begin position="51"/>
        <end position="223"/>
    </location>
</feature>
<dbReference type="GO" id="GO:0005829">
    <property type="term" value="C:cytosol"/>
    <property type="evidence" value="ECO:0007669"/>
    <property type="project" value="GOC"/>
</dbReference>
<protein>
    <recommendedName>
        <fullName evidence="3">Vacuolar protein sorting-associated protein 52 homolog</fullName>
    </recommendedName>
</protein>
<dbReference type="PANTHER" id="PTHR14190">
    <property type="entry name" value="SUPPRESSOR OF ACTIN MUTATIONS 2/VACUOLAR PROTEIN SORTING 52"/>
    <property type="match status" value="1"/>
</dbReference>
<evidence type="ECO:0000313" key="10">
    <source>
        <dbReference type="EMBL" id="PIK51562.1"/>
    </source>
</evidence>
<dbReference type="InterPro" id="IPR048361">
    <property type="entry name" value="Vps52_C"/>
</dbReference>
<dbReference type="InterPro" id="IPR048319">
    <property type="entry name" value="Vps52_CC"/>
</dbReference>
<dbReference type="AlphaFoldDB" id="A0A2G8KUA6"/>
<proteinExistence type="inferred from homology"/>
<dbReference type="GO" id="GO:0007041">
    <property type="term" value="P:lysosomal transport"/>
    <property type="evidence" value="ECO:0007669"/>
    <property type="project" value="TreeGrafter"/>
</dbReference>
<keyword evidence="6" id="KW-0333">Golgi apparatus</keyword>
<feature type="coiled-coil region" evidence="7">
    <location>
        <begin position="20"/>
        <end position="47"/>
    </location>
</feature>
<dbReference type="STRING" id="307972.A0A2G8KUA6"/>
<accession>A0A2G8KUA6</accession>
<name>A0A2G8KUA6_STIJA</name>
<dbReference type="InterPro" id="IPR007258">
    <property type="entry name" value="Vps52"/>
</dbReference>
<keyword evidence="11" id="KW-1185">Reference proteome</keyword>
<keyword evidence="5" id="KW-0653">Protein transport</keyword>
<comment type="caution">
    <text evidence="10">The sequence shown here is derived from an EMBL/GenBank/DDBJ whole genome shotgun (WGS) entry which is preliminary data.</text>
</comment>
<dbReference type="GO" id="GO:0042147">
    <property type="term" value="P:retrograde transport, endosome to Golgi"/>
    <property type="evidence" value="ECO:0007669"/>
    <property type="project" value="TreeGrafter"/>
</dbReference>
<feature type="domain" description="Vps52 C-terminal" evidence="9">
    <location>
        <begin position="279"/>
        <end position="492"/>
    </location>
</feature>
<keyword evidence="4" id="KW-0813">Transport</keyword>
<comment type="subcellular location">
    <subcellularLocation>
        <location evidence="1">Golgi apparatus</location>
        <location evidence="1">trans-Golgi network</location>
    </subcellularLocation>
</comment>
<dbReference type="GO" id="GO:0000938">
    <property type="term" value="C:GARP complex"/>
    <property type="evidence" value="ECO:0007669"/>
    <property type="project" value="TreeGrafter"/>
</dbReference>